<proteinExistence type="predicted"/>
<evidence type="ECO:0000313" key="2">
    <source>
        <dbReference type="EMBL" id="CAE8586674.1"/>
    </source>
</evidence>
<dbReference type="EMBL" id="CAJNNV010002169">
    <property type="protein sequence ID" value="CAE8586674.1"/>
    <property type="molecule type" value="Genomic_DNA"/>
</dbReference>
<keyword evidence="1" id="KW-1133">Transmembrane helix</keyword>
<feature type="non-terminal residue" evidence="2">
    <location>
        <position position="172"/>
    </location>
</feature>
<sequence length="172" mass="18801">AARSCGKTGRSCGRLFLAVGVSFLAGAAPSFLSAALPCRSSPAPLRANSAALVAGPRPLTNGLYRVQAQAAGSAESRSTRVQRWRNRAAAAAALASSLLWPHAAWARVAKKYVSRADERRAGYFTAGCFVLFFVFAYFNSQKEDRSEDQRIKNEVQRLVRLKKEFEESEENE</sequence>
<reference evidence="2" key="1">
    <citation type="submission" date="2021-02" db="EMBL/GenBank/DDBJ databases">
        <authorList>
            <person name="Dougan E. K."/>
            <person name="Rhodes N."/>
            <person name="Thang M."/>
            <person name="Chan C."/>
        </authorList>
    </citation>
    <scope>NUCLEOTIDE SEQUENCE</scope>
</reference>
<keyword evidence="1" id="KW-0472">Membrane</keyword>
<dbReference type="AlphaFoldDB" id="A0A813DJH0"/>
<gene>
    <name evidence="2" type="ORF">PGLA1383_LOCUS5524</name>
</gene>
<evidence type="ECO:0000313" key="3">
    <source>
        <dbReference type="Proteomes" id="UP000654075"/>
    </source>
</evidence>
<keyword evidence="3" id="KW-1185">Reference proteome</keyword>
<comment type="caution">
    <text evidence="2">The sequence shown here is derived from an EMBL/GenBank/DDBJ whole genome shotgun (WGS) entry which is preliminary data.</text>
</comment>
<feature type="non-terminal residue" evidence="2">
    <location>
        <position position="1"/>
    </location>
</feature>
<evidence type="ECO:0008006" key="4">
    <source>
        <dbReference type="Google" id="ProtNLM"/>
    </source>
</evidence>
<protein>
    <recommendedName>
        <fullName evidence="4">Transmembrane protein</fullName>
    </recommendedName>
</protein>
<keyword evidence="1" id="KW-0812">Transmembrane</keyword>
<evidence type="ECO:0000256" key="1">
    <source>
        <dbReference type="SAM" id="Phobius"/>
    </source>
</evidence>
<accession>A0A813DJH0</accession>
<organism evidence="2 3">
    <name type="scientific">Polarella glacialis</name>
    <name type="common">Dinoflagellate</name>
    <dbReference type="NCBI Taxonomy" id="89957"/>
    <lineage>
        <taxon>Eukaryota</taxon>
        <taxon>Sar</taxon>
        <taxon>Alveolata</taxon>
        <taxon>Dinophyceae</taxon>
        <taxon>Suessiales</taxon>
        <taxon>Suessiaceae</taxon>
        <taxon>Polarella</taxon>
    </lineage>
</organism>
<dbReference type="Proteomes" id="UP000654075">
    <property type="component" value="Unassembled WGS sequence"/>
</dbReference>
<feature type="transmembrane region" description="Helical" evidence="1">
    <location>
        <begin position="121"/>
        <end position="138"/>
    </location>
</feature>
<dbReference type="OrthoDB" id="467875at2759"/>
<name>A0A813DJH0_POLGL</name>